<organism evidence="1 2">
    <name type="scientific">Colocasia esculenta</name>
    <name type="common">Wild taro</name>
    <name type="synonym">Arum esculentum</name>
    <dbReference type="NCBI Taxonomy" id="4460"/>
    <lineage>
        <taxon>Eukaryota</taxon>
        <taxon>Viridiplantae</taxon>
        <taxon>Streptophyta</taxon>
        <taxon>Embryophyta</taxon>
        <taxon>Tracheophyta</taxon>
        <taxon>Spermatophyta</taxon>
        <taxon>Magnoliopsida</taxon>
        <taxon>Liliopsida</taxon>
        <taxon>Araceae</taxon>
        <taxon>Aroideae</taxon>
        <taxon>Colocasieae</taxon>
        <taxon>Colocasia</taxon>
    </lineage>
</organism>
<dbReference type="Proteomes" id="UP000652761">
    <property type="component" value="Unassembled WGS sequence"/>
</dbReference>
<reference evidence="1" key="1">
    <citation type="submission" date="2017-07" db="EMBL/GenBank/DDBJ databases">
        <title>Taro Niue Genome Assembly and Annotation.</title>
        <authorList>
            <person name="Atibalentja N."/>
            <person name="Keating K."/>
            <person name="Fields C.J."/>
        </authorList>
    </citation>
    <scope>NUCLEOTIDE SEQUENCE</scope>
    <source>
        <strain evidence="1">Niue_2</strain>
        <tissue evidence="1">Leaf</tissue>
    </source>
</reference>
<accession>A0A843XBK9</accession>
<evidence type="ECO:0000313" key="1">
    <source>
        <dbReference type="EMBL" id="MQM16681.1"/>
    </source>
</evidence>
<keyword evidence="2" id="KW-1185">Reference proteome</keyword>
<proteinExistence type="predicted"/>
<evidence type="ECO:0000313" key="2">
    <source>
        <dbReference type="Proteomes" id="UP000652761"/>
    </source>
</evidence>
<dbReference type="EMBL" id="NMUH01007119">
    <property type="protein sequence ID" value="MQM16681.1"/>
    <property type="molecule type" value="Genomic_DNA"/>
</dbReference>
<dbReference type="AlphaFoldDB" id="A0A843XBK9"/>
<comment type="caution">
    <text evidence="1">The sequence shown here is derived from an EMBL/GenBank/DDBJ whole genome shotgun (WGS) entry which is preliminary data.</text>
</comment>
<gene>
    <name evidence="1" type="ORF">Taro_049639</name>
</gene>
<sequence length="172" mass="19103">MMGPLPSVDCRGDKTFAASFHRDSGMFDDDAGHPVRQCTKFQSKKLKKVTFNKYLSTDPQVPVDSFTQGDQTGFRTSVPVNRSKSPVDRYTQEIVSRKASLLYFANLLAPVDRCIKQPPYQTLAKSQEKSLSLLPCFSTPSRTKKNNLLNEVEAGSSMIQASPSTDTCQDKV</sequence>
<protein>
    <submittedName>
        <fullName evidence="1">Uncharacterized protein</fullName>
    </submittedName>
</protein>
<name>A0A843XBK9_COLES</name>